<evidence type="ECO:0000313" key="4">
    <source>
        <dbReference type="Proteomes" id="UP000465240"/>
    </source>
</evidence>
<reference evidence="3 4" key="1">
    <citation type="journal article" date="2019" name="Emerg. Microbes Infect.">
        <title>Comprehensive subspecies identification of 175 nontuberculous mycobacteria species based on 7547 genomic profiles.</title>
        <authorList>
            <person name="Matsumoto Y."/>
            <person name="Kinjo T."/>
            <person name="Motooka D."/>
            <person name="Nabeya D."/>
            <person name="Jung N."/>
            <person name="Uechi K."/>
            <person name="Horii T."/>
            <person name="Iida T."/>
            <person name="Fujita J."/>
            <person name="Nakamura S."/>
        </authorList>
    </citation>
    <scope>NUCLEOTIDE SEQUENCE [LARGE SCALE GENOMIC DNA]</scope>
    <source>
        <strain evidence="3 4">JCM 18565</strain>
    </source>
</reference>
<dbReference type="Proteomes" id="UP000465240">
    <property type="component" value="Unassembled WGS sequence"/>
</dbReference>
<organism evidence="3 4">
    <name type="scientific">Mycobacterium paragordonae</name>
    <dbReference type="NCBI Taxonomy" id="1389713"/>
    <lineage>
        <taxon>Bacteria</taxon>
        <taxon>Bacillati</taxon>
        <taxon>Actinomycetota</taxon>
        <taxon>Actinomycetes</taxon>
        <taxon>Mycobacteriales</taxon>
        <taxon>Mycobacteriaceae</taxon>
        <taxon>Mycobacterium</taxon>
    </lineage>
</organism>
<proteinExistence type="predicted"/>
<evidence type="ECO:0000313" key="3">
    <source>
        <dbReference type="EMBL" id="GFG77907.1"/>
    </source>
</evidence>
<evidence type="ECO:0000256" key="1">
    <source>
        <dbReference type="SAM" id="MobiDB-lite"/>
    </source>
</evidence>
<feature type="transmembrane region" description="Helical" evidence="2">
    <location>
        <begin position="6"/>
        <end position="23"/>
    </location>
</feature>
<keyword evidence="2" id="KW-1133">Transmembrane helix</keyword>
<dbReference type="RefSeq" id="WP_162951416.1">
    <property type="nucleotide sequence ID" value="NZ_BLKX01000001.1"/>
</dbReference>
<feature type="compositionally biased region" description="Basic and acidic residues" evidence="1">
    <location>
        <begin position="194"/>
        <end position="214"/>
    </location>
</feature>
<accession>A0ABQ1C0G3</accession>
<sequence length="214" mass="23829">MAVFGALIGVIFTTIATYFYDASPLKDRAALTKARRATRRLDELKTIQRYHKDRAALNSYLLSRVLVVITLWAFGVAVDALVGLFFSGRSGWLTFTQEPKVLTSPAEMLQQAKQAAVYAKWGSAIDFGTNVFFVVVLVFTVRAGLAARRLWRQTEQYDGLQDQIETTILELEASISADKFGGHKKRQEAVGNIRSHDNRDQDQSGHRGDAQSGD</sequence>
<protein>
    <submittedName>
        <fullName evidence="3">Uncharacterized protein</fullName>
    </submittedName>
</protein>
<feature type="transmembrane region" description="Helical" evidence="2">
    <location>
        <begin position="127"/>
        <end position="145"/>
    </location>
</feature>
<keyword evidence="2" id="KW-0812">Transmembrane</keyword>
<comment type="caution">
    <text evidence="3">The sequence shown here is derived from an EMBL/GenBank/DDBJ whole genome shotgun (WGS) entry which is preliminary data.</text>
</comment>
<evidence type="ECO:0000256" key="2">
    <source>
        <dbReference type="SAM" id="Phobius"/>
    </source>
</evidence>
<keyword evidence="4" id="KW-1185">Reference proteome</keyword>
<gene>
    <name evidence="3" type="ORF">MPRG_11830</name>
</gene>
<feature type="region of interest" description="Disordered" evidence="1">
    <location>
        <begin position="180"/>
        <end position="214"/>
    </location>
</feature>
<name>A0ABQ1C0G3_9MYCO</name>
<dbReference type="EMBL" id="BLKX01000001">
    <property type="protein sequence ID" value="GFG77907.1"/>
    <property type="molecule type" value="Genomic_DNA"/>
</dbReference>
<feature type="transmembrane region" description="Helical" evidence="2">
    <location>
        <begin position="61"/>
        <end position="86"/>
    </location>
</feature>
<keyword evidence="2" id="KW-0472">Membrane</keyword>